<keyword evidence="1" id="KW-0067">ATP-binding</keyword>
<gene>
    <name evidence="1" type="ORF">HHL11_12835</name>
</gene>
<dbReference type="GO" id="GO:0005524">
    <property type="term" value="F:ATP binding"/>
    <property type="evidence" value="ECO:0007669"/>
    <property type="project" value="UniProtKB-KW"/>
</dbReference>
<evidence type="ECO:0000313" key="2">
    <source>
        <dbReference type="Proteomes" id="UP000541185"/>
    </source>
</evidence>
<dbReference type="InterPro" id="IPR027417">
    <property type="entry name" value="P-loop_NTPase"/>
</dbReference>
<dbReference type="RefSeq" id="WP_169418757.1">
    <property type="nucleotide sequence ID" value="NZ_JABBFX010000001.1"/>
</dbReference>
<reference evidence="1 2" key="1">
    <citation type="submission" date="2020-04" db="EMBL/GenBank/DDBJ databases">
        <title>Ramlibacter sp. G-1-2-2 isolated from soil.</title>
        <authorList>
            <person name="Dahal R.H."/>
        </authorList>
    </citation>
    <scope>NUCLEOTIDE SEQUENCE [LARGE SCALE GENOMIC DNA]</scope>
    <source>
        <strain evidence="1 2">G-1-2-2</strain>
    </source>
</reference>
<proteinExistence type="predicted"/>
<comment type="caution">
    <text evidence="1">The sequence shown here is derived from an EMBL/GenBank/DDBJ whole genome shotgun (WGS) entry which is preliminary data.</text>
</comment>
<name>A0A848H249_9BURK</name>
<accession>A0A848H249</accession>
<protein>
    <submittedName>
        <fullName evidence="1">ATP-binding protein</fullName>
    </submittedName>
</protein>
<dbReference type="SUPFAM" id="SSF52540">
    <property type="entry name" value="P-loop containing nucleoside triphosphate hydrolases"/>
    <property type="match status" value="1"/>
</dbReference>
<dbReference type="Pfam" id="PF13671">
    <property type="entry name" value="AAA_33"/>
    <property type="match status" value="1"/>
</dbReference>
<evidence type="ECO:0000313" key="1">
    <source>
        <dbReference type="EMBL" id="NML44644.1"/>
    </source>
</evidence>
<keyword evidence="2" id="KW-1185">Reference proteome</keyword>
<keyword evidence="1" id="KW-0547">Nucleotide-binding</keyword>
<sequence length="160" mass="18065">MSETTLHFFCGKAGAGKSTLAQGLAQAEGAMLISEDVWMARLYGDQLQTFDDYVRLSRRLKTVVGPLVVELLRSGRSVVLDFPANNRASRAWFRSVIDEADVQHMLHYVERTDAACLQQIVRRNAERPEGSHHLTPEQFAQISSFFEPPEVAEAFDVRKR</sequence>
<dbReference type="EMBL" id="JABBFX010000001">
    <property type="protein sequence ID" value="NML44644.1"/>
    <property type="molecule type" value="Genomic_DNA"/>
</dbReference>
<dbReference type="Proteomes" id="UP000541185">
    <property type="component" value="Unassembled WGS sequence"/>
</dbReference>
<organism evidence="1 2">
    <name type="scientific">Ramlibacter agri</name>
    <dbReference type="NCBI Taxonomy" id="2728837"/>
    <lineage>
        <taxon>Bacteria</taxon>
        <taxon>Pseudomonadati</taxon>
        <taxon>Pseudomonadota</taxon>
        <taxon>Betaproteobacteria</taxon>
        <taxon>Burkholderiales</taxon>
        <taxon>Comamonadaceae</taxon>
        <taxon>Ramlibacter</taxon>
    </lineage>
</organism>
<dbReference type="Gene3D" id="3.40.50.300">
    <property type="entry name" value="P-loop containing nucleotide triphosphate hydrolases"/>
    <property type="match status" value="1"/>
</dbReference>
<dbReference type="AlphaFoldDB" id="A0A848H249"/>